<gene>
    <name evidence="1" type="ORF">SE18_08430</name>
</gene>
<dbReference type="Proteomes" id="UP000050277">
    <property type="component" value="Unassembled WGS sequence"/>
</dbReference>
<reference evidence="1 2" key="1">
    <citation type="submission" date="2015-07" db="EMBL/GenBank/DDBJ databases">
        <title>Whole genome sequence of Herpetosiphon geysericola DSM 7119.</title>
        <authorList>
            <person name="Hemp J."/>
            <person name="Ward L.M."/>
            <person name="Pace L.A."/>
            <person name="Fischer W.W."/>
        </authorList>
    </citation>
    <scope>NUCLEOTIDE SEQUENCE [LARGE SCALE GENOMIC DNA]</scope>
    <source>
        <strain evidence="1 2">DSM 7119</strain>
    </source>
</reference>
<evidence type="ECO:0000313" key="1">
    <source>
        <dbReference type="EMBL" id="KPL89975.1"/>
    </source>
</evidence>
<sequence length="70" mass="8146">MVIIKAVFRNFNNRNQQVKFICPGNSLGDKRHAETFSQAQAEAKIDQLKKEERFKTFDFSIENAIIEEVN</sequence>
<keyword evidence="2" id="KW-1185">Reference proteome</keyword>
<evidence type="ECO:0000313" key="2">
    <source>
        <dbReference type="Proteomes" id="UP000050277"/>
    </source>
</evidence>
<organism evidence="1 2">
    <name type="scientific">Herpetosiphon geysericola</name>
    <dbReference type="NCBI Taxonomy" id="70996"/>
    <lineage>
        <taxon>Bacteria</taxon>
        <taxon>Bacillati</taxon>
        <taxon>Chloroflexota</taxon>
        <taxon>Chloroflexia</taxon>
        <taxon>Herpetosiphonales</taxon>
        <taxon>Herpetosiphonaceae</taxon>
        <taxon>Herpetosiphon</taxon>
    </lineage>
</organism>
<comment type="caution">
    <text evidence="1">The sequence shown here is derived from an EMBL/GenBank/DDBJ whole genome shotgun (WGS) entry which is preliminary data.</text>
</comment>
<dbReference type="AlphaFoldDB" id="A0A0P6YHP0"/>
<dbReference type="RefSeq" id="WP_054534000.1">
    <property type="nucleotide sequence ID" value="NZ_LGKP01000014.1"/>
</dbReference>
<protein>
    <submittedName>
        <fullName evidence="1">Uncharacterized protein</fullName>
    </submittedName>
</protein>
<name>A0A0P6YHP0_9CHLR</name>
<dbReference type="EMBL" id="LGKP01000014">
    <property type="protein sequence ID" value="KPL89975.1"/>
    <property type="molecule type" value="Genomic_DNA"/>
</dbReference>
<accession>A0A0P6YHP0</accession>
<proteinExistence type="predicted"/>